<feature type="non-terminal residue" evidence="1">
    <location>
        <position position="1"/>
    </location>
</feature>
<comment type="caution">
    <text evidence="1">The sequence shown here is derived from an EMBL/GenBank/DDBJ whole genome shotgun (WGS) entry which is preliminary data.</text>
</comment>
<reference evidence="1 2" key="1">
    <citation type="submission" date="2015-01" db="EMBL/GenBank/DDBJ databases">
        <title>Evolution of Trichinella species and genotypes.</title>
        <authorList>
            <person name="Korhonen P.K."/>
            <person name="Edoardo P."/>
            <person name="Giuseppe L.R."/>
            <person name="Gasser R.B."/>
        </authorList>
    </citation>
    <scope>NUCLEOTIDE SEQUENCE [LARGE SCALE GENOMIC DNA]</scope>
    <source>
        <strain evidence="1">ISS2496</strain>
    </source>
</reference>
<name>A0A0V0XMF7_9BILA</name>
<proteinExistence type="predicted"/>
<evidence type="ECO:0000313" key="2">
    <source>
        <dbReference type="Proteomes" id="UP000054783"/>
    </source>
</evidence>
<protein>
    <submittedName>
        <fullName evidence="1">Uncharacterized protein</fullName>
    </submittedName>
</protein>
<feature type="non-terminal residue" evidence="1">
    <location>
        <position position="37"/>
    </location>
</feature>
<evidence type="ECO:0000313" key="1">
    <source>
        <dbReference type="EMBL" id="KRX89150.1"/>
    </source>
</evidence>
<dbReference type="Proteomes" id="UP000054783">
    <property type="component" value="Unassembled WGS sequence"/>
</dbReference>
<keyword evidence="2" id="KW-1185">Reference proteome</keyword>
<gene>
    <name evidence="1" type="ORF">T12_11440</name>
</gene>
<accession>A0A0V0XMF7</accession>
<organism evidence="1 2">
    <name type="scientific">Trichinella patagoniensis</name>
    <dbReference type="NCBI Taxonomy" id="990121"/>
    <lineage>
        <taxon>Eukaryota</taxon>
        <taxon>Metazoa</taxon>
        <taxon>Ecdysozoa</taxon>
        <taxon>Nematoda</taxon>
        <taxon>Enoplea</taxon>
        <taxon>Dorylaimia</taxon>
        <taxon>Trichinellida</taxon>
        <taxon>Trichinellidae</taxon>
        <taxon>Trichinella</taxon>
    </lineage>
</organism>
<sequence>LGNSWRGVQVYALRPQGLQSICQLANLDQLEATAAFS</sequence>
<dbReference type="AlphaFoldDB" id="A0A0V0XMF7"/>
<dbReference type="EMBL" id="JYDQ01004763">
    <property type="protein sequence ID" value="KRX89150.1"/>
    <property type="molecule type" value="Genomic_DNA"/>
</dbReference>